<comment type="caution">
    <text evidence="10">The sequence shown here is derived from an EMBL/GenBank/DDBJ whole genome shotgun (WGS) entry which is preliminary data.</text>
</comment>
<evidence type="ECO:0000313" key="10">
    <source>
        <dbReference type="EMBL" id="PIN20888.1"/>
    </source>
</evidence>
<dbReference type="PROSITE" id="PS50089">
    <property type="entry name" value="ZF_RING_2"/>
    <property type="match status" value="1"/>
</dbReference>
<dbReference type="InterPro" id="IPR045191">
    <property type="entry name" value="MBR1/2-like"/>
</dbReference>
<keyword evidence="11" id="KW-1185">Reference proteome</keyword>
<name>A0A2G9HTP0_9LAMI</name>
<dbReference type="EC" id="2.3.2.27" evidence="2"/>
<dbReference type="InterPro" id="IPR013083">
    <property type="entry name" value="Znf_RING/FYVE/PHD"/>
</dbReference>
<dbReference type="EMBL" id="NKXS01001043">
    <property type="protein sequence ID" value="PIN20888.1"/>
    <property type="molecule type" value="Genomic_DNA"/>
</dbReference>
<evidence type="ECO:0000256" key="8">
    <source>
        <dbReference type="PROSITE-ProRule" id="PRU00175"/>
    </source>
</evidence>
<dbReference type="STRING" id="429701.A0A2G9HTP0"/>
<comment type="catalytic activity">
    <reaction evidence="1">
        <text>S-ubiquitinyl-[E2 ubiquitin-conjugating enzyme]-L-cysteine + [acceptor protein]-L-lysine = [E2 ubiquitin-conjugating enzyme]-L-cysteine + N(6)-ubiquitinyl-[acceptor protein]-L-lysine.</text>
        <dbReference type="EC" id="2.3.2.27"/>
    </reaction>
</comment>
<sequence length="486" mass="53561">MSFDMGPRNIQFANHMIDLEADQQGHSHLQPDPCIFYGSVPNFPQPNIHSVIPAPGNQCNFTFHPMPDRQDGTLFYGMPPYNGVQPQPPNLDLAVAAPSSHYTPYLAPQSDNYSRNIPYVDGVRGLFKRKNAEWVPSNYHYHNVSAGTSSSVAPVISRPAESDITQTDAAASLLPAESASTHSATHLIQGNYVAQPVQYPGNPWLDMHFGANNGDIGTFAWTQLPYVQGVQGYQVAAASRSSAGFPHPPIAQGHSNPHHPTTHLQAVRGYNVNYPQAASSSRRIPTVSSSNTSINPFQDVVDVGPAFLAPVPPTGFRLYRPHRRDLVIDQNARNHNIPHLRVLPEDEVAILEIPGYQEAGDRDSIDQHSDMRLDIDHMSYEELLALGEQIGSVTTGLPEEFIQNNLKTRTFTSSSACLNLQDTTSPDRQKINFCVVCQTDYEHEDNIGTLDCGHEYHRGCIKKWLVVKNTCPVCKSTALKGKGKDL</sequence>
<dbReference type="AlphaFoldDB" id="A0A2G9HTP0"/>
<dbReference type="OrthoDB" id="8062037at2759"/>
<evidence type="ECO:0000256" key="7">
    <source>
        <dbReference type="ARBA" id="ARBA00022833"/>
    </source>
</evidence>
<dbReference type="SUPFAM" id="SSF57850">
    <property type="entry name" value="RING/U-box"/>
    <property type="match status" value="1"/>
</dbReference>
<feature type="domain" description="RING-type" evidence="9">
    <location>
        <begin position="434"/>
        <end position="475"/>
    </location>
</feature>
<keyword evidence="7" id="KW-0862">Zinc</keyword>
<dbReference type="SMART" id="SM00184">
    <property type="entry name" value="RING"/>
    <property type="match status" value="1"/>
</dbReference>
<proteinExistence type="predicted"/>
<dbReference type="PANTHER" id="PTHR22937">
    <property type="entry name" value="E3 UBIQUITIN-PROTEIN LIGASE RNF165"/>
    <property type="match status" value="1"/>
</dbReference>
<evidence type="ECO:0000259" key="9">
    <source>
        <dbReference type="PROSITE" id="PS50089"/>
    </source>
</evidence>
<evidence type="ECO:0000256" key="4">
    <source>
        <dbReference type="ARBA" id="ARBA00022723"/>
    </source>
</evidence>
<dbReference type="Pfam" id="PF13639">
    <property type="entry name" value="zf-RING_2"/>
    <property type="match status" value="1"/>
</dbReference>
<dbReference type="InterPro" id="IPR001841">
    <property type="entry name" value="Znf_RING"/>
</dbReference>
<keyword evidence="5 8" id="KW-0863">Zinc-finger</keyword>
<dbReference type="GO" id="GO:0005634">
    <property type="term" value="C:nucleus"/>
    <property type="evidence" value="ECO:0007669"/>
    <property type="project" value="TreeGrafter"/>
</dbReference>
<dbReference type="GO" id="GO:0008270">
    <property type="term" value="F:zinc ion binding"/>
    <property type="evidence" value="ECO:0007669"/>
    <property type="project" value="UniProtKB-KW"/>
</dbReference>
<keyword evidence="6" id="KW-0833">Ubl conjugation pathway</keyword>
<protein>
    <recommendedName>
        <fullName evidence="2">RING-type E3 ubiquitin transferase</fullName>
        <ecNumber evidence="2">2.3.2.27</ecNumber>
    </recommendedName>
</protein>
<evidence type="ECO:0000313" key="11">
    <source>
        <dbReference type="Proteomes" id="UP000231279"/>
    </source>
</evidence>
<dbReference type="PANTHER" id="PTHR22937:SF222">
    <property type="entry name" value="RING-TYPE E3 UBIQUITIN TRANSFERASE"/>
    <property type="match status" value="1"/>
</dbReference>
<reference evidence="11" key="1">
    <citation type="journal article" date="2018" name="Gigascience">
        <title>Genome assembly of the Pink Ipe (Handroanthus impetiginosus, Bignoniaceae), a highly valued, ecologically keystone Neotropical timber forest tree.</title>
        <authorList>
            <person name="Silva-Junior O.B."/>
            <person name="Grattapaglia D."/>
            <person name="Novaes E."/>
            <person name="Collevatti R.G."/>
        </authorList>
    </citation>
    <scope>NUCLEOTIDE SEQUENCE [LARGE SCALE GENOMIC DNA]</scope>
    <source>
        <strain evidence="11">cv. UFG-1</strain>
    </source>
</reference>
<accession>A0A2G9HTP0</accession>
<keyword evidence="3" id="KW-0808">Transferase</keyword>
<keyword evidence="4" id="KW-0479">Metal-binding</keyword>
<gene>
    <name evidence="10" type="ORF">CDL12_06444</name>
</gene>
<evidence type="ECO:0000256" key="5">
    <source>
        <dbReference type="ARBA" id="ARBA00022771"/>
    </source>
</evidence>
<evidence type="ECO:0000256" key="3">
    <source>
        <dbReference type="ARBA" id="ARBA00022679"/>
    </source>
</evidence>
<dbReference type="Gene3D" id="3.30.40.10">
    <property type="entry name" value="Zinc/RING finger domain, C3HC4 (zinc finger)"/>
    <property type="match status" value="1"/>
</dbReference>
<evidence type="ECO:0000256" key="2">
    <source>
        <dbReference type="ARBA" id="ARBA00012483"/>
    </source>
</evidence>
<dbReference type="Proteomes" id="UP000231279">
    <property type="component" value="Unassembled WGS sequence"/>
</dbReference>
<evidence type="ECO:0000256" key="1">
    <source>
        <dbReference type="ARBA" id="ARBA00000900"/>
    </source>
</evidence>
<dbReference type="GO" id="GO:0061630">
    <property type="term" value="F:ubiquitin protein ligase activity"/>
    <property type="evidence" value="ECO:0007669"/>
    <property type="project" value="UniProtKB-EC"/>
</dbReference>
<evidence type="ECO:0000256" key="6">
    <source>
        <dbReference type="ARBA" id="ARBA00022786"/>
    </source>
</evidence>
<organism evidence="10 11">
    <name type="scientific">Handroanthus impetiginosus</name>
    <dbReference type="NCBI Taxonomy" id="429701"/>
    <lineage>
        <taxon>Eukaryota</taxon>
        <taxon>Viridiplantae</taxon>
        <taxon>Streptophyta</taxon>
        <taxon>Embryophyta</taxon>
        <taxon>Tracheophyta</taxon>
        <taxon>Spermatophyta</taxon>
        <taxon>Magnoliopsida</taxon>
        <taxon>eudicotyledons</taxon>
        <taxon>Gunneridae</taxon>
        <taxon>Pentapetalae</taxon>
        <taxon>asterids</taxon>
        <taxon>lamiids</taxon>
        <taxon>Lamiales</taxon>
        <taxon>Bignoniaceae</taxon>
        <taxon>Crescentiina</taxon>
        <taxon>Tabebuia alliance</taxon>
        <taxon>Handroanthus</taxon>
    </lineage>
</organism>